<keyword evidence="8" id="KW-0812">Transmembrane</keyword>
<dbReference type="RefSeq" id="WP_377962648.1">
    <property type="nucleotide sequence ID" value="NZ_JBHZOL010000031.1"/>
</dbReference>
<dbReference type="CDD" id="cd16922">
    <property type="entry name" value="HATPase_EvgS-ArcB-TorS-like"/>
    <property type="match status" value="1"/>
</dbReference>
<dbReference type="Gene3D" id="6.10.340.10">
    <property type="match status" value="1"/>
</dbReference>
<evidence type="ECO:0000256" key="1">
    <source>
        <dbReference type="ARBA" id="ARBA00000085"/>
    </source>
</evidence>
<evidence type="ECO:0000256" key="4">
    <source>
        <dbReference type="ARBA" id="ARBA00022553"/>
    </source>
</evidence>
<feature type="domain" description="Histidine kinase" evidence="9">
    <location>
        <begin position="150"/>
        <end position="365"/>
    </location>
</feature>
<evidence type="ECO:0000259" key="10">
    <source>
        <dbReference type="PROSITE" id="PS50885"/>
    </source>
</evidence>
<dbReference type="InterPro" id="IPR036890">
    <property type="entry name" value="HATPase_C_sf"/>
</dbReference>
<reference evidence="11 12" key="1">
    <citation type="submission" date="2024-10" db="EMBL/GenBank/DDBJ databases">
        <authorList>
            <person name="Ratan Roy A."/>
            <person name="Morales Sandoval P.H."/>
            <person name="De Los Santos Villalobos S."/>
            <person name="Chakraborty S."/>
            <person name="Mukherjee J."/>
        </authorList>
    </citation>
    <scope>NUCLEOTIDE SEQUENCE [LARGE SCALE GENOMIC DNA]</scope>
    <source>
        <strain evidence="11 12">S1</strain>
    </source>
</reference>
<evidence type="ECO:0000256" key="6">
    <source>
        <dbReference type="ARBA" id="ARBA00022777"/>
    </source>
</evidence>
<evidence type="ECO:0000256" key="2">
    <source>
        <dbReference type="ARBA" id="ARBA00004370"/>
    </source>
</evidence>
<feature type="transmembrane region" description="Helical" evidence="8">
    <location>
        <begin position="69"/>
        <end position="88"/>
    </location>
</feature>
<dbReference type="SMART" id="SM00388">
    <property type="entry name" value="HisKA"/>
    <property type="match status" value="1"/>
</dbReference>
<gene>
    <name evidence="11" type="ORF">ACFVKH_05220</name>
</gene>
<comment type="caution">
    <text evidence="11">The sequence shown here is derived from an EMBL/GenBank/DDBJ whole genome shotgun (WGS) entry which is preliminary data.</text>
</comment>
<comment type="subcellular location">
    <subcellularLocation>
        <location evidence="2">Membrane</location>
    </subcellularLocation>
</comment>
<dbReference type="PROSITE" id="PS50885">
    <property type="entry name" value="HAMP"/>
    <property type="match status" value="1"/>
</dbReference>
<dbReference type="SUPFAM" id="SSF47384">
    <property type="entry name" value="Homodimeric domain of signal transducing histidine kinase"/>
    <property type="match status" value="1"/>
</dbReference>
<keyword evidence="8" id="KW-1133">Transmembrane helix</keyword>
<dbReference type="InterPro" id="IPR003660">
    <property type="entry name" value="HAMP_dom"/>
</dbReference>
<dbReference type="PANTHER" id="PTHR43711">
    <property type="entry name" value="TWO-COMPONENT HISTIDINE KINASE"/>
    <property type="match status" value="1"/>
</dbReference>
<evidence type="ECO:0000256" key="5">
    <source>
        <dbReference type="ARBA" id="ARBA00022679"/>
    </source>
</evidence>
<keyword evidence="7" id="KW-0902">Two-component regulatory system</keyword>
<dbReference type="InterPro" id="IPR005467">
    <property type="entry name" value="His_kinase_dom"/>
</dbReference>
<dbReference type="InterPro" id="IPR050736">
    <property type="entry name" value="Sensor_HK_Regulatory"/>
</dbReference>
<dbReference type="InterPro" id="IPR004358">
    <property type="entry name" value="Sig_transdc_His_kin-like_C"/>
</dbReference>
<dbReference type="SMART" id="SM00387">
    <property type="entry name" value="HATPase_c"/>
    <property type="match status" value="1"/>
</dbReference>
<evidence type="ECO:0000259" key="9">
    <source>
        <dbReference type="PROSITE" id="PS50109"/>
    </source>
</evidence>
<dbReference type="PANTHER" id="PTHR43711:SF1">
    <property type="entry name" value="HISTIDINE KINASE 1"/>
    <property type="match status" value="1"/>
</dbReference>
<keyword evidence="5" id="KW-0808">Transferase</keyword>
<dbReference type="GO" id="GO:0016301">
    <property type="term" value="F:kinase activity"/>
    <property type="evidence" value="ECO:0007669"/>
    <property type="project" value="UniProtKB-KW"/>
</dbReference>
<keyword evidence="6 11" id="KW-0418">Kinase</keyword>
<keyword evidence="4" id="KW-0597">Phosphoprotein</keyword>
<dbReference type="EMBL" id="JBHZOL010000031">
    <property type="protein sequence ID" value="MFE4105668.1"/>
    <property type="molecule type" value="Genomic_DNA"/>
</dbReference>
<proteinExistence type="predicted"/>
<accession>A0ABW6IBX4</accession>
<dbReference type="InterPro" id="IPR036097">
    <property type="entry name" value="HisK_dim/P_sf"/>
</dbReference>
<evidence type="ECO:0000313" key="11">
    <source>
        <dbReference type="EMBL" id="MFE4105668.1"/>
    </source>
</evidence>
<protein>
    <recommendedName>
        <fullName evidence="3">histidine kinase</fullName>
        <ecNumber evidence="3">2.7.13.3</ecNumber>
    </recommendedName>
</protein>
<dbReference type="EC" id="2.7.13.3" evidence="3"/>
<dbReference type="PROSITE" id="PS50109">
    <property type="entry name" value="HIS_KIN"/>
    <property type="match status" value="1"/>
</dbReference>
<dbReference type="SMART" id="SM00304">
    <property type="entry name" value="HAMP"/>
    <property type="match status" value="1"/>
</dbReference>
<evidence type="ECO:0000313" key="12">
    <source>
        <dbReference type="Proteomes" id="UP001600165"/>
    </source>
</evidence>
<feature type="transmembrane region" description="Helical" evidence="8">
    <location>
        <begin position="12"/>
        <end position="33"/>
    </location>
</feature>
<sequence>MPKLSLRGRLFFSYLLVMGIGIVTLAGLGWLYAPRLFVVSLERIEGRGFRIQQIKTQLVKGFEFAWTRAMFWSIVMGGTTAVGLSYWMSRRIVRPLLQLEAVTEKFAAGQFDERVPSSDIPELSRLAASFNRMATEIEGVEQRRRDLVSDLTHELRTPLTIVRGYLEGLADGTLDPSSEIYQRLTQETIRLQRLVNDLQELSKLEAGYLPIHIQPFKLGSLLQNLVQRFSDQISDEQPLSLHLDCPATLPLVKADPERVEQIMVNLLSNALRYTTKGEITVSSWLEEGRVWIAVGDTGEGMAAADLPHVFERFWRADRSRDRHSGGTGIGLAICKRLVELQGGQISVESQLGQGSQFRFWLPTVPKLKTMKAI</sequence>
<feature type="domain" description="HAMP" evidence="10">
    <location>
        <begin position="90"/>
        <end position="142"/>
    </location>
</feature>
<organism evidence="11 12">
    <name type="scientific">Almyronema epifaneia S1</name>
    <dbReference type="NCBI Taxonomy" id="2991925"/>
    <lineage>
        <taxon>Bacteria</taxon>
        <taxon>Bacillati</taxon>
        <taxon>Cyanobacteriota</taxon>
        <taxon>Cyanophyceae</taxon>
        <taxon>Nodosilineales</taxon>
        <taxon>Nodosilineaceae</taxon>
        <taxon>Almyronema</taxon>
        <taxon>Almyronema epifaneia</taxon>
    </lineage>
</organism>
<evidence type="ECO:0000256" key="8">
    <source>
        <dbReference type="SAM" id="Phobius"/>
    </source>
</evidence>
<dbReference type="SUPFAM" id="SSF55874">
    <property type="entry name" value="ATPase domain of HSP90 chaperone/DNA topoisomerase II/histidine kinase"/>
    <property type="match status" value="1"/>
</dbReference>
<dbReference type="PRINTS" id="PR00344">
    <property type="entry name" value="BCTRLSENSOR"/>
</dbReference>
<dbReference type="InterPro" id="IPR003594">
    <property type="entry name" value="HATPase_dom"/>
</dbReference>
<evidence type="ECO:0000256" key="3">
    <source>
        <dbReference type="ARBA" id="ARBA00012438"/>
    </source>
</evidence>
<keyword evidence="12" id="KW-1185">Reference proteome</keyword>
<dbReference type="Gene3D" id="3.30.565.10">
    <property type="entry name" value="Histidine kinase-like ATPase, C-terminal domain"/>
    <property type="match status" value="1"/>
</dbReference>
<dbReference type="InterPro" id="IPR003661">
    <property type="entry name" value="HisK_dim/P_dom"/>
</dbReference>
<comment type="catalytic activity">
    <reaction evidence="1">
        <text>ATP + protein L-histidine = ADP + protein N-phospho-L-histidine.</text>
        <dbReference type="EC" id="2.7.13.3"/>
    </reaction>
</comment>
<dbReference type="SUPFAM" id="SSF158472">
    <property type="entry name" value="HAMP domain-like"/>
    <property type="match status" value="1"/>
</dbReference>
<dbReference type="Pfam" id="PF02518">
    <property type="entry name" value="HATPase_c"/>
    <property type="match status" value="1"/>
</dbReference>
<dbReference type="Pfam" id="PF00672">
    <property type="entry name" value="HAMP"/>
    <property type="match status" value="1"/>
</dbReference>
<name>A0ABW6IBX4_9CYAN</name>
<dbReference type="CDD" id="cd00082">
    <property type="entry name" value="HisKA"/>
    <property type="match status" value="1"/>
</dbReference>
<dbReference type="Gene3D" id="1.10.287.130">
    <property type="match status" value="1"/>
</dbReference>
<dbReference type="Proteomes" id="UP001600165">
    <property type="component" value="Unassembled WGS sequence"/>
</dbReference>
<dbReference type="CDD" id="cd06225">
    <property type="entry name" value="HAMP"/>
    <property type="match status" value="1"/>
</dbReference>
<evidence type="ECO:0000256" key="7">
    <source>
        <dbReference type="ARBA" id="ARBA00023012"/>
    </source>
</evidence>
<keyword evidence="8" id="KW-0472">Membrane</keyword>
<dbReference type="Pfam" id="PF00512">
    <property type="entry name" value="HisKA"/>
    <property type="match status" value="1"/>
</dbReference>